<dbReference type="AlphaFoldDB" id="A0AAW6SM78"/>
<dbReference type="EMBL" id="JAROYP010000001">
    <property type="protein sequence ID" value="MDH5159866.1"/>
    <property type="molecule type" value="Genomic_DNA"/>
</dbReference>
<sequence length="245" mass="28084">MANIRDVLKQREQQRDQASKGDSEFPEGVTRYVKMGSYGEVNKDGKTFVILAQPDDWFVYFVHEDKVYEGKTVHKFRKHSCLHSPKETNADLLKFFKPDKNECISCKAGAKRKMFFMIPVYDPQYQTYRVIDVAEFHANNLIADYDKAEKPAKKFNKEYSLVGDAVHIKQYDKTFALESAELDEEVLEAAKAFIGFDINYEELANFREEADIISILNDADDNAVDKSVLPAAGATTQESEPKYDF</sequence>
<accession>A0AAW6SM78</accession>
<evidence type="ECO:0000256" key="1">
    <source>
        <dbReference type="SAM" id="MobiDB-lite"/>
    </source>
</evidence>
<evidence type="ECO:0000313" key="3">
    <source>
        <dbReference type="Proteomes" id="UP001159179"/>
    </source>
</evidence>
<keyword evidence="2" id="KW-0238">DNA-binding</keyword>
<gene>
    <name evidence="2" type="ORF">P5X88_02895</name>
</gene>
<dbReference type="Proteomes" id="UP001159179">
    <property type="component" value="Unassembled WGS sequence"/>
</dbReference>
<organism evidence="2 3">
    <name type="scientific">Heyndrickxia oleronia</name>
    <dbReference type="NCBI Taxonomy" id="38875"/>
    <lineage>
        <taxon>Bacteria</taxon>
        <taxon>Bacillati</taxon>
        <taxon>Bacillota</taxon>
        <taxon>Bacilli</taxon>
        <taxon>Bacillales</taxon>
        <taxon>Bacillaceae</taxon>
        <taxon>Heyndrickxia</taxon>
    </lineage>
</organism>
<dbReference type="GO" id="GO:0003677">
    <property type="term" value="F:DNA binding"/>
    <property type="evidence" value="ECO:0007669"/>
    <property type="project" value="UniProtKB-KW"/>
</dbReference>
<dbReference type="RefSeq" id="WP_280615705.1">
    <property type="nucleotide sequence ID" value="NZ_JAROYP010000001.1"/>
</dbReference>
<reference evidence="2" key="1">
    <citation type="submission" date="2023-03" db="EMBL/GenBank/DDBJ databases">
        <title>Bacterial isolates from washroom surfaces on a university campus.</title>
        <authorList>
            <person name="Holman D.B."/>
            <person name="Gzyl K.E."/>
            <person name="Taheri A.E."/>
        </authorList>
    </citation>
    <scope>NUCLEOTIDE SEQUENCE</scope>
    <source>
        <strain evidence="2">RD03</strain>
    </source>
</reference>
<protein>
    <submittedName>
        <fullName evidence="2">Single-stranded DNA-binding protein</fullName>
    </submittedName>
</protein>
<feature type="compositionally biased region" description="Basic and acidic residues" evidence="1">
    <location>
        <begin position="1"/>
        <end position="23"/>
    </location>
</feature>
<evidence type="ECO:0000313" key="2">
    <source>
        <dbReference type="EMBL" id="MDH5159866.1"/>
    </source>
</evidence>
<name>A0AAW6SM78_9BACI</name>
<proteinExistence type="predicted"/>
<feature type="region of interest" description="Disordered" evidence="1">
    <location>
        <begin position="1"/>
        <end position="25"/>
    </location>
</feature>
<comment type="caution">
    <text evidence="2">The sequence shown here is derived from an EMBL/GenBank/DDBJ whole genome shotgun (WGS) entry which is preliminary data.</text>
</comment>